<keyword evidence="7" id="KW-1185">Reference proteome</keyword>
<feature type="zinc finger region" description="C3H1-type" evidence="5">
    <location>
        <begin position="401"/>
        <end position="427"/>
    </location>
</feature>
<proteinExistence type="predicted"/>
<dbReference type="PROSITE" id="PS50103">
    <property type="entry name" value="ZF_C3H1"/>
    <property type="match status" value="3"/>
</dbReference>
<evidence type="ECO:0000256" key="3">
    <source>
        <dbReference type="ARBA" id="ARBA00022771"/>
    </source>
</evidence>
<accession>A0A6P3WSE9</accession>
<dbReference type="FunFam" id="4.10.1000.10:FF:000022">
    <property type="entry name" value="Zinc finger CCCH domain-containing protein 7"/>
    <property type="match status" value="1"/>
</dbReference>
<keyword evidence="3 5" id="KW-0863">Zinc-finger</keyword>
<dbReference type="InterPro" id="IPR000571">
    <property type="entry name" value="Znf_CCCH"/>
</dbReference>
<name>A0A6P3WSE9_DINQU</name>
<evidence type="ECO:0000313" key="7">
    <source>
        <dbReference type="Proteomes" id="UP000515204"/>
    </source>
</evidence>
<dbReference type="CTD" id="23144"/>
<dbReference type="Gene3D" id="4.10.1000.10">
    <property type="entry name" value="Zinc finger, CCCH-type"/>
    <property type="match status" value="2"/>
</dbReference>
<dbReference type="GO" id="GO:0008270">
    <property type="term" value="F:zinc ion binding"/>
    <property type="evidence" value="ECO:0007669"/>
    <property type="project" value="UniProtKB-KW"/>
</dbReference>
<evidence type="ECO:0000313" key="8">
    <source>
        <dbReference type="RefSeq" id="XP_014469016.1"/>
    </source>
</evidence>
<keyword evidence="2" id="KW-0677">Repeat</keyword>
<dbReference type="Proteomes" id="UP000515204">
    <property type="component" value="Unplaced"/>
</dbReference>
<sequence length="629" mass="71086">MNSPSRNYKYVKPKTDGNLVPGSSSNSKIFLKTSIESTHVEPQSFTANVYINPNFKLQNPAMHINPKICAKPLIHVNPKMVHDIANSNQNLQNNIMGTMKKNVDNNITQRNIKRSIYVNPTLLKDLSSSDHNSNEVHRRELPTCSKISVKSTCDKRVTPKKIACDSSVVLLSHRKLVRVTGTTNNLSGTSTISQCRLREPINFTEKKSGNITQKIVKVPSLMNNKLQRIDMRYNVPKVGIVKSKVTKYKIDRTILHASKIKGGQSPLKRKVVNNTVGLVTIGGIVYRSSKNRLIRRSCLLKRKRSTNGNNDKLITAKKSRNNKETLNCTSETNNTLGKIRRASNVFPKTTHKNNISNKVKQRSIQILRNKMRKNNQPCLIFQRFGYCQNYTNGLCPKQHDKKQVSICKKFLQGKCLLDKCPLSHDVGPEKMPTCKYFLDGCCIRDTCPYLHVKVSANTSICIDFLQGYCAKGNECQRRHEYLCPEFDKTGNCSKGKYCVYPHKSHSSSIEENTKYLSKKVRVVKKYQATSAKVDTETSNLECRLRYYETTDNSTDSLEKKKENILKKLQIMKATLSSNVPTADLTGQMQINKTDKSLVKEDESKSITSVTSNTKKRAPIGSLPAYIPIN</sequence>
<evidence type="ECO:0000256" key="2">
    <source>
        <dbReference type="ARBA" id="ARBA00022737"/>
    </source>
</evidence>
<feature type="domain" description="C3H1-type" evidence="6">
    <location>
        <begin position="455"/>
        <end position="482"/>
    </location>
</feature>
<evidence type="ECO:0000256" key="5">
    <source>
        <dbReference type="PROSITE-ProRule" id="PRU00723"/>
    </source>
</evidence>
<keyword evidence="4 5" id="KW-0862">Zinc</keyword>
<dbReference type="GO" id="GO:0005634">
    <property type="term" value="C:nucleus"/>
    <property type="evidence" value="ECO:0007669"/>
    <property type="project" value="TreeGrafter"/>
</dbReference>
<gene>
    <name evidence="8" type="primary">LOC106741462</name>
</gene>
<evidence type="ECO:0000259" key="6">
    <source>
        <dbReference type="PROSITE" id="PS50103"/>
    </source>
</evidence>
<dbReference type="FunFam" id="4.10.1000.10:FF:000035">
    <property type="entry name" value="CCCH zinc finger protein, variant"/>
    <property type="match status" value="1"/>
</dbReference>
<dbReference type="GeneID" id="106741462"/>
<feature type="domain" description="C3H1-type" evidence="6">
    <location>
        <begin position="428"/>
        <end position="454"/>
    </location>
</feature>
<dbReference type="RefSeq" id="XP_014469016.1">
    <property type="nucleotide sequence ID" value="XM_014613530.1"/>
</dbReference>
<evidence type="ECO:0000256" key="1">
    <source>
        <dbReference type="ARBA" id="ARBA00022723"/>
    </source>
</evidence>
<feature type="domain" description="C3H1-type" evidence="6">
    <location>
        <begin position="401"/>
        <end position="427"/>
    </location>
</feature>
<dbReference type="SMART" id="SM00356">
    <property type="entry name" value="ZnF_C3H1"/>
    <property type="match status" value="4"/>
</dbReference>
<dbReference type="AlphaFoldDB" id="A0A6P3WSE9"/>
<organism evidence="7 8">
    <name type="scientific">Dinoponera quadriceps</name>
    <name type="common">South American ant</name>
    <dbReference type="NCBI Taxonomy" id="609295"/>
    <lineage>
        <taxon>Eukaryota</taxon>
        <taxon>Metazoa</taxon>
        <taxon>Ecdysozoa</taxon>
        <taxon>Arthropoda</taxon>
        <taxon>Hexapoda</taxon>
        <taxon>Insecta</taxon>
        <taxon>Pterygota</taxon>
        <taxon>Neoptera</taxon>
        <taxon>Endopterygota</taxon>
        <taxon>Hymenoptera</taxon>
        <taxon>Apocrita</taxon>
        <taxon>Aculeata</taxon>
        <taxon>Formicoidea</taxon>
        <taxon>Formicidae</taxon>
        <taxon>Ponerinae</taxon>
        <taxon>Ponerini</taxon>
        <taxon>Dinoponera</taxon>
    </lineage>
</organism>
<reference evidence="8" key="1">
    <citation type="submission" date="2025-08" db="UniProtKB">
        <authorList>
            <consortium name="RefSeq"/>
        </authorList>
    </citation>
    <scope>IDENTIFICATION</scope>
</reference>
<dbReference type="PANTHER" id="PTHR46156">
    <property type="entry name" value="CCCH ZINGC FINGER"/>
    <property type="match status" value="1"/>
</dbReference>
<protein>
    <submittedName>
        <fullName evidence="8">Zinc finger CCCH domain-containing protein 3</fullName>
    </submittedName>
</protein>
<dbReference type="PANTHER" id="PTHR46156:SF1">
    <property type="entry name" value="ZINC FINGER CCCH DOMAIN-CONTAINING PROTEIN 3"/>
    <property type="match status" value="1"/>
</dbReference>
<dbReference type="OrthoDB" id="3247158at2759"/>
<feature type="zinc finger region" description="C3H1-type" evidence="5">
    <location>
        <begin position="455"/>
        <end position="482"/>
    </location>
</feature>
<dbReference type="KEGG" id="dqu:106741462"/>
<keyword evidence="1 5" id="KW-0479">Metal-binding</keyword>
<evidence type="ECO:0000256" key="4">
    <source>
        <dbReference type="ARBA" id="ARBA00022833"/>
    </source>
</evidence>
<feature type="zinc finger region" description="C3H1-type" evidence="5">
    <location>
        <begin position="428"/>
        <end position="454"/>
    </location>
</feature>